<dbReference type="InterPro" id="IPR008927">
    <property type="entry name" value="6-PGluconate_DH-like_C_sf"/>
</dbReference>
<dbReference type="NCBIfam" id="TIGR03026">
    <property type="entry name" value="NDP-sugDHase"/>
    <property type="match status" value="1"/>
</dbReference>
<dbReference type="SUPFAM" id="SSF51735">
    <property type="entry name" value="NAD(P)-binding Rossmann-fold domains"/>
    <property type="match status" value="1"/>
</dbReference>
<dbReference type="InterPro" id="IPR014026">
    <property type="entry name" value="UDP-Glc/GDP-Man_DH_dimer"/>
</dbReference>
<evidence type="ECO:0000313" key="13">
    <source>
        <dbReference type="EMBL" id="QQG66519.1"/>
    </source>
</evidence>
<dbReference type="Proteomes" id="UP000596092">
    <property type="component" value="Chromosome"/>
</dbReference>
<sequence>MKIVIVGTGYVGLVSGACLAEFGHEVICVDNNREKIERLKKGIIPIYEPGLDILVKKNIEEHCLSFTTDLSASIPEAEAVFLAVGTPSSRRGDGYADLTYIYDAARELAPHLRDYTVVIDKSTVPVGTARQVERIIREENPQAVFDVASNPEFLREGAAINDFMRPDRIVIGVESDQAEKILREIYKPLYLRETPLVCTTIETAELAKYAANAFLAVKISFINEIANVCEAVNANVIDLAKAIGMDGRIGNKFLHPGPGYGGSCFPKDTLALMRIVQEYGENVHIVTAAVEVNAAQKARMVKKIREMLGGNEAGKTVAVLGLTFKPETDDMRDSPSITIIPALLEKGAKIRVHDPQGMEEAKKYLPNTIEYTSTAYEAATGADCLVLLTEWNQYRALDFQRLKETMRSPVFIDLRNVYDPATVRNAGFSYTGVGRK</sequence>
<dbReference type="Gene3D" id="1.20.5.100">
    <property type="entry name" value="Cytochrome c1, transmembrane anchor, C-terminal"/>
    <property type="match status" value="1"/>
</dbReference>
<dbReference type="RefSeq" id="WP_199262784.1">
    <property type="nucleotide sequence ID" value="NZ_CP054140.1"/>
</dbReference>
<feature type="binding site" evidence="11">
    <location>
        <position position="123"/>
    </location>
    <ligand>
        <name>NAD(+)</name>
        <dbReference type="ChEBI" id="CHEBI:57540"/>
    </ligand>
</feature>
<feature type="binding site" evidence="10">
    <location>
        <position position="325"/>
    </location>
    <ligand>
        <name>substrate</name>
    </ligand>
</feature>
<dbReference type="UniPathway" id="UPA00038">
    <property type="reaction ID" value="UER00491"/>
</dbReference>
<dbReference type="SUPFAM" id="SSF48179">
    <property type="entry name" value="6-phosphogluconate dehydrogenase C-terminal domain-like"/>
    <property type="match status" value="1"/>
</dbReference>
<evidence type="ECO:0000256" key="10">
    <source>
        <dbReference type="PIRSR" id="PIRSR500134-2"/>
    </source>
</evidence>
<feature type="binding site" evidence="11">
    <location>
        <position position="332"/>
    </location>
    <ligand>
        <name>NAD(+)</name>
        <dbReference type="ChEBI" id="CHEBI:57540"/>
    </ligand>
</feature>
<dbReference type="SMART" id="SM00984">
    <property type="entry name" value="UDPG_MGDP_dh_C"/>
    <property type="match status" value="1"/>
</dbReference>
<feature type="binding site" evidence="11">
    <location>
        <position position="267"/>
    </location>
    <ligand>
        <name>NAD(+)</name>
        <dbReference type="ChEBI" id="CHEBI:57540"/>
    </ligand>
</feature>
<evidence type="ECO:0000256" key="2">
    <source>
        <dbReference type="ARBA" id="ARBA00006601"/>
    </source>
</evidence>
<dbReference type="InterPro" id="IPR036220">
    <property type="entry name" value="UDP-Glc/GDP-Man_DH_C_sf"/>
</dbReference>
<dbReference type="AlphaFoldDB" id="A0A7T5VEY2"/>
<evidence type="ECO:0000256" key="7">
    <source>
        <dbReference type="ARBA" id="ARBA00047473"/>
    </source>
</evidence>
<evidence type="ECO:0000256" key="6">
    <source>
        <dbReference type="ARBA" id="ARBA00023027"/>
    </source>
</evidence>
<feature type="active site" description="Nucleophile" evidence="9">
    <location>
        <position position="264"/>
    </location>
</feature>
<dbReference type="Pfam" id="PF00984">
    <property type="entry name" value="UDPG_MGDP_dh"/>
    <property type="match status" value="1"/>
</dbReference>
<dbReference type="KEGG" id="dog:HP555_11900"/>
<feature type="binding site" evidence="11">
    <location>
        <position position="86"/>
    </location>
    <ligand>
        <name>NAD(+)</name>
        <dbReference type="ChEBI" id="CHEBI:57540"/>
    </ligand>
</feature>
<feature type="domain" description="UDP-glucose/GDP-mannose dehydrogenase C-terminal" evidence="12">
    <location>
        <begin position="318"/>
        <end position="420"/>
    </location>
</feature>
<dbReference type="Gene3D" id="3.40.50.720">
    <property type="entry name" value="NAD(P)-binding Rossmann-like Domain"/>
    <property type="match status" value="2"/>
</dbReference>
<comment type="pathway">
    <text evidence="1">Nucleotide-sugar biosynthesis; UDP-alpha-D-glucuronate biosynthesis; UDP-alpha-D-glucuronate from UDP-alpha-D-glucose: step 1/1.</text>
</comment>
<protein>
    <recommendedName>
        <fullName evidence="4 8">UDP-glucose 6-dehydrogenase</fullName>
        <ecNumber evidence="3 8">1.1.1.22</ecNumber>
    </recommendedName>
</protein>
<dbReference type="GO" id="GO:0003979">
    <property type="term" value="F:UDP-glucose 6-dehydrogenase activity"/>
    <property type="evidence" value="ECO:0007669"/>
    <property type="project" value="UniProtKB-EC"/>
</dbReference>
<dbReference type="InterPro" id="IPR036291">
    <property type="entry name" value="NAD(P)-bd_dom_sf"/>
</dbReference>
<feature type="binding site" evidence="10">
    <location>
        <begin position="253"/>
        <end position="257"/>
    </location>
    <ligand>
        <name>substrate</name>
    </ligand>
</feature>
<dbReference type="PANTHER" id="PTHR43750:SF3">
    <property type="entry name" value="UDP-GLUCOSE 6-DEHYDROGENASE TUAD"/>
    <property type="match status" value="1"/>
</dbReference>
<dbReference type="InterPro" id="IPR014027">
    <property type="entry name" value="UDP-Glc/GDP-Man_DH_C"/>
</dbReference>
<dbReference type="InterPro" id="IPR028357">
    <property type="entry name" value="UDPglc_DH_bac"/>
</dbReference>
<dbReference type="InterPro" id="IPR017476">
    <property type="entry name" value="UDP-Glc/GDP-Man"/>
</dbReference>
<evidence type="ECO:0000313" key="14">
    <source>
        <dbReference type="Proteomes" id="UP000596092"/>
    </source>
</evidence>
<dbReference type="GO" id="GO:0051287">
    <property type="term" value="F:NAD binding"/>
    <property type="evidence" value="ECO:0007669"/>
    <property type="project" value="InterPro"/>
</dbReference>
<feature type="binding site" evidence="11">
    <location>
        <position position="30"/>
    </location>
    <ligand>
        <name>NAD(+)</name>
        <dbReference type="ChEBI" id="CHEBI:57540"/>
    </ligand>
</feature>
<evidence type="ECO:0000256" key="4">
    <source>
        <dbReference type="ARBA" id="ARBA00015132"/>
    </source>
</evidence>
<dbReference type="Pfam" id="PF03720">
    <property type="entry name" value="UDPG_MGDP_dh_C"/>
    <property type="match status" value="1"/>
</dbReference>
<evidence type="ECO:0000256" key="8">
    <source>
        <dbReference type="PIRNR" id="PIRNR000124"/>
    </source>
</evidence>
<accession>A0A7T5VEY2</accession>
<comment type="catalytic activity">
    <reaction evidence="7 8">
        <text>UDP-alpha-D-glucose + 2 NAD(+) + H2O = UDP-alpha-D-glucuronate + 2 NADH + 3 H(+)</text>
        <dbReference type="Rhea" id="RHEA:23596"/>
        <dbReference type="ChEBI" id="CHEBI:15377"/>
        <dbReference type="ChEBI" id="CHEBI:15378"/>
        <dbReference type="ChEBI" id="CHEBI:57540"/>
        <dbReference type="ChEBI" id="CHEBI:57945"/>
        <dbReference type="ChEBI" id="CHEBI:58052"/>
        <dbReference type="ChEBI" id="CHEBI:58885"/>
        <dbReference type="EC" id="1.1.1.22"/>
    </reaction>
</comment>
<dbReference type="GO" id="GO:0000271">
    <property type="term" value="P:polysaccharide biosynthetic process"/>
    <property type="evidence" value="ECO:0007669"/>
    <property type="project" value="InterPro"/>
</dbReference>
<feature type="binding site" evidence="10">
    <location>
        <position position="261"/>
    </location>
    <ligand>
        <name>substrate</name>
    </ligand>
</feature>
<dbReference type="InterPro" id="IPR001732">
    <property type="entry name" value="UDP-Glc/GDP-Man_DH_N"/>
</dbReference>
<proteinExistence type="inferred from homology"/>
<dbReference type="PIRSF" id="PIRSF500134">
    <property type="entry name" value="UDPglc_DH_bac"/>
    <property type="match status" value="1"/>
</dbReference>
<gene>
    <name evidence="13" type="ORF">HP555_11900</name>
</gene>
<feature type="binding site" evidence="10">
    <location>
        <position position="208"/>
    </location>
    <ligand>
        <name>substrate</name>
    </ligand>
</feature>
<reference evidence="13 14" key="1">
    <citation type="submission" date="2020-05" db="EMBL/GenBank/DDBJ databases">
        <title>Complete genome of Desulfobulbus oligotrophicus.</title>
        <authorList>
            <person name="Podar M."/>
        </authorList>
    </citation>
    <scope>NUCLEOTIDE SEQUENCE [LARGE SCALE GENOMIC DNA]</scope>
    <source>
        <strain evidence="13 14">Prop6</strain>
    </source>
</reference>
<keyword evidence="5 8" id="KW-0560">Oxidoreductase</keyword>
<dbReference type="EC" id="1.1.1.22" evidence="3 8"/>
<evidence type="ECO:0000256" key="1">
    <source>
        <dbReference type="ARBA" id="ARBA00004701"/>
    </source>
</evidence>
<organism evidence="13 14">
    <name type="scientific">Desulfobulbus oligotrophicus</name>
    <dbReference type="NCBI Taxonomy" id="1909699"/>
    <lineage>
        <taxon>Bacteria</taxon>
        <taxon>Pseudomonadati</taxon>
        <taxon>Thermodesulfobacteriota</taxon>
        <taxon>Desulfobulbia</taxon>
        <taxon>Desulfobulbales</taxon>
        <taxon>Desulfobulbaceae</taxon>
        <taxon>Desulfobulbus</taxon>
    </lineage>
</organism>
<name>A0A7T5VEY2_9BACT</name>
<dbReference type="PROSITE" id="PS51257">
    <property type="entry name" value="PROKAR_LIPOPROTEIN"/>
    <property type="match status" value="1"/>
</dbReference>
<dbReference type="Pfam" id="PF03721">
    <property type="entry name" value="UDPG_MGDP_dh_N"/>
    <property type="match status" value="1"/>
</dbReference>
<keyword evidence="6 8" id="KW-0520">NAD</keyword>
<feature type="binding site" evidence="11">
    <location>
        <position position="156"/>
    </location>
    <ligand>
        <name>NAD(+)</name>
        <dbReference type="ChEBI" id="CHEBI:57540"/>
    </ligand>
</feature>
<feature type="binding site" evidence="11">
    <location>
        <position position="35"/>
    </location>
    <ligand>
        <name>NAD(+)</name>
        <dbReference type="ChEBI" id="CHEBI:57540"/>
    </ligand>
</feature>
<dbReference type="SUPFAM" id="SSF52413">
    <property type="entry name" value="UDP-glucose/GDP-mannose dehydrogenase C-terminal domain"/>
    <property type="match status" value="1"/>
</dbReference>
<evidence type="ECO:0000256" key="9">
    <source>
        <dbReference type="PIRSR" id="PIRSR500134-1"/>
    </source>
</evidence>
<evidence type="ECO:0000256" key="5">
    <source>
        <dbReference type="ARBA" id="ARBA00023002"/>
    </source>
</evidence>
<comment type="similarity">
    <text evidence="2 8">Belongs to the UDP-glucose/GDP-mannose dehydrogenase family.</text>
</comment>
<dbReference type="GO" id="GO:0006065">
    <property type="term" value="P:UDP-glucuronate biosynthetic process"/>
    <property type="evidence" value="ECO:0007669"/>
    <property type="project" value="UniProtKB-UniPathway"/>
</dbReference>
<evidence type="ECO:0000256" key="11">
    <source>
        <dbReference type="PIRSR" id="PIRSR500134-3"/>
    </source>
</evidence>
<dbReference type="EMBL" id="CP054140">
    <property type="protein sequence ID" value="QQG66519.1"/>
    <property type="molecule type" value="Genomic_DNA"/>
</dbReference>
<dbReference type="PIRSF" id="PIRSF000124">
    <property type="entry name" value="UDPglc_GDPman_dh"/>
    <property type="match status" value="1"/>
</dbReference>
<evidence type="ECO:0000259" key="12">
    <source>
        <dbReference type="SMART" id="SM00984"/>
    </source>
</evidence>
<evidence type="ECO:0000256" key="3">
    <source>
        <dbReference type="ARBA" id="ARBA00012954"/>
    </source>
</evidence>
<feature type="binding site" evidence="10">
    <location>
        <begin position="153"/>
        <end position="156"/>
    </location>
    <ligand>
        <name>substrate</name>
    </ligand>
</feature>
<keyword evidence="14" id="KW-1185">Reference proteome</keyword>
<dbReference type="PANTHER" id="PTHR43750">
    <property type="entry name" value="UDP-GLUCOSE 6-DEHYDROGENASE TUAD"/>
    <property type="match status" value="1"/>
</dbReference>